<dbReference type="eggNOG" id="COG2226">
    <property type="taxonomic scope" value="Bacteria"/>
</dbReference>
<dbReference type="CDD" id="cd02440">
    <property type="entry name" value="AdoMet_MTases"/>
    <property type="match status" value="1"/>
</dbReference>
<evidence type="ECO:0000313" key="2">
    <source>
        <dbReference type="EMBL" id="AIY67617.1"/>
    </source>
</evidence>
<evidence type="ECO:0000259" key="1">
    <source>
        <dbReference type="Pfam" id="PF13649"/>
    </source>
</evidence>
<dbReference type="RefSeq" id="WP_040136768.1">
    <property type="nucleotide sequence ID" value="NZ_CP009889.1"/>
</dbReference>
<gene>
    <name evidence="2" type="ORF">OM33_21780</name>
</gene>
<dbReference type="GO" id="GO:0010420">
    <property type="term" value="F:polyprenyldihydroxybenzoate methyltransferase activity"/>
    <property type="evidence" value="ECO:0007669"/>
    <property type="project" value="TreeGrafter"/>
</dbReference>
<proteinExistence type="predicted"/>
<evidence type="ECO:0000313" key="3">
    <source>
        <dbReference type="Proteomes" id="UP000030341"/>
    </source>
</evidence>
<organism evidence="2 3">
    <name type="scientific">Pseudoalteromonas piratica</name>
    <dbReference type="NCBI Taxonomy" id="1348114"/>
    <lineage>
        <taxon>Bacteria</taxon>
        <taxon>Pseudomonadati</taxon>
        <taxon>Pseudomonadota</taxon>
        <taxon>Gammaproteobacteria</taxon>
        <taxon>Alteromonadales</taxon>
        <taxon>Pseudoalteromonadaceae</taxon>
        <taxon>Pseudoalteromonas</taxon>
    </lineage>
</organism>
<name>A0A0A7ENV4_9GAMM</name>
<dbReference type="Gene3D" id="3.40.50.150">
    <property type="entry name" value="Vaccinia Virus protein VP39"/>
    <property type="match status" value="1"/>
</dbReference>
<dbReference type="PANTHER" id="PTHR43464:SF89">
    <property type="entry name" value="METHYLTRANSFERASE"/>
    <property type="match status" value="1"/>
</dbReference>
<dbReference type="KEGG" id="pseo:OM33_21780"/>
<accession>A0A0A7ENV4</accession>
<dbReference type="Pfam" id="PF13649">
    <property type="entry name" value="Methyltransf_25"/>
    <property type="match status" value="1"/>
</dbReference>
<dbReference type="InterPro" id="IPR029063">
    <property type="entry name" value="SAM-dependent_MTases_sf"/>
</dbReference>
<dbReference type="STRING" id="1348114.OM33_21780"/>
<dbReference type="PANTHER" id="PTHR43464">
    <property type="entry name" value="METHYLTRANSFERASE"/>
    <property type="match status" value="1"/>
</dbReference>
<dbReference type="EMBL" id="CP009889">
    <property type="protein sequence ID" value="AIY67617.1"/>
    <property type="molecule type" value="Genomic_DNA"/>
</dbReference>
<dbReference type="AlphaFoldDB" id="A0A0A7ENV4"/>
<dbReference type="SUPFAM" id="SSF53335">
    <property type="entry name" value="S-adenosyl-L-methionine-dependent methyltransferases"/>
    <property type="match status" value="1"/>
</dbReference>
<keyword evidence="3" id="KW-1185">Reference proteome</keyword>
<reference evidence="2 3" key="1">
    <citation type="submission" date="2014-11" db="EMBL/GenBank/DDBJ databases">
        <title>Complete Genome Sequence of Pseudoalteromonas sp. Strain OCN003 Isolated from Kaneohe Bay, Oahu, Hawaii.</title>
        <authorList>
            <person name="Beurmann S."/>
            <person name="Videau P."/>
            <person name="Ushijima B."/>
            <person name="Smith A.M."/>
            <person name="Aeby G.S."/>
            <person name="Callahan S.M."/>
            <person name="Belcaid M."/>
        </authorList>
    </citation>
    <scope>NUCLEOTIDE SEQUENCE [LARGE SCALE GENOMIC DNA]</scope>
    <source>
        <strain evidence="2 3">OCN003</strain>
    </source>
</reference>
<feature type="domain" description="Methyltransferase" evidence="1">
    <location>
        <begin position="46"/>
        <end position="138"/>
    </location>
</feature>
<dbReference type="HOGENOM" id="CLU_060397_0_1_6"/>
<dbReference type="OrthoDB" id="334416at2"/>
<protein>
    <recommendedName>
        <fullName evidence="1">Methyltransferase domain-containing protein</fullName>
    </recommendedName>
</protein>
<dbReference type="Proteomes" id="UP000030341">
    <property type="component" value="Chromosome 2"/>
</dbReference>
<sequence>MDNNALSVDTFNRLAKQYQDKYMDFDHYFDSYDTFCQLLNTKNASVLEIGCGPGNVTRYLLNKRSDLQITGIDLAPNMIELAKANNPTAHFKVMDSRNLSDLNHHYDAVFSGFCTPYLNSQEVENLIKEVSKCLNVGGLFHISTMEGESARSGLQTSSKGDQMYIYYHTFSDLAAMLEKYAFDIIKVDRKVMNSDATTPDTDLFIYAKKRAQ</sequence>
<dbReference type="InterPro" id="IPR041698">
    <property type="entry name" value="Methyltransf_25"/>
</dbReference>